<dbReference type="InterPro" id="IPR051291">
    <property type="entry name" value="CIMAP"/>
</dbReference>
<evidence type="ECO:0000313" key="3">
    <source>
        <dbReference type="Proteomes" id="UP000187209"/>
    </source>
</evidence>
<reference evidence="2 3" key="1">
    <citation type="submission" date="2016-11" db="EMBL/GenBank/DDBJ databases">
        <title>The macronuclear genome of Stentor coeruleus: a giant cell with tiny introns.</title>
        <authorList>
            <person name="Slabodnick M."/>
            <person name="Ruby J.G."/>
            <person name="Reiff S.B."/>
            <person name="Swart E.C."/>
            <person name="Gosai S."/>
            <person name="Prabakaran S."/>
            <person name="Witkowska E."/>
            <person name="Larue G.E."/>
            <person name="Fisher S."/>
            <person name="Freeman R.M."/>
            <person name="Gunawardena J."/>
            <person name="Chu W."/>
            <person name="Stover N.A."/>
            <person name="Gregory B.D."/>
            <person name="Nowacki M."/>
            <person name="Derisi J."/>
            <person name="Roy S.W."/>
            <person name="Marshall W.F."/>
            <person name="Sood P."/>
        </authorList>
    </citation>
    <scope>NUCLEOTIDE SEQUENCE [LARGE SCALE GENOMIC DNA]</scope>
    <source>
        <strain evidence="2">WM001</strain>
    </source>
</reference>
<dbReference type="EMBL" id="MPUH01000438">
    <property type="protein sequence ID" value="OMJ80121.1"/>
    <property type="molecule type" value="Genomic_DNA"/>
</dbReference>
<dbReference type="Proteomes" id="UP000187209">
    <property type="component" value="Unassembled WGS sequence"/>
</dbReference>
<feature type="region of interest" description="Disordered" evidence="1">
    <location>
        <begin position="72"/>
        <end position="91"/>
    </location>
</feature>
<dbReference type="PANTHER" id="PTHR21580">
    <property type="entry name" value="SHIPPO-1-RELATED"/>
    <property type="match status" value="1"/>
</dbReference>
<feature type="compositionally biased region" description="Polar residues" evidence="1">
    <location>
        <begin position="72"/>
        <end position="88"/>
    </location>
</feature>
<dbReference type="Pfam" id="PF07004">
    <property type="entry name" value="SHIPPO-rpt"/>
    <property type="match status" value="10"/>
</dbReference>
<evidence type="ECO:0008006" key="4">
    <source>
        <dbReference type="Google" id="ProtNLM"/>
    </source>
</evidence>
<organism evidence="2 3">
    <name type="scientific">Stentor coeruleus</name>
    <dbReference type="NCBI Taxonomy" id="5963"/>
    <lineage>
        <taxon>Eukaryota</taxon>
        <taxon>Sar</taxon>
        <taxon>Alveolata</taxon>
        <taxon>Ciliophora</taxon>
        <taxon>Postciliodesmatophora</taxon>
        <taxon>Heterotrichea</taxon>
        <taxon>Heterotrichida</taxon>
        <taxon>Stentoridae</taxon>
        <taxon>Stentor</taxon>
    </lineage>
</organism>
<gene>
    <name evidence="2" type="ORF">SteCoe_19720</name>
</gene>
<evidence type="ECO:0000313" key="2">
    <source>
        <dbReference type="EMBL" id="OMJ80121.1"/>
    </source>
</evidence>
<comment type="caution">
    <text evidence="2">The sequence shown here is derived from an EMBL/GenBank/DDBJ whole genome shotgun (WGS) entry which is preliminary data.</text>
</comment>
<dbReference type="PANTHER" id="PTHR21580:SF28">
    <property type="entry name" value="BOREALIN N-TERMINAL DOMAIN-CONTAINING PROTEIN-RELATED"/>
    <property type="match status" value="1"/>
</dbReference>
<dbReference type="AlphaFoldDB" id="A0A1R2BTV0"/>
<sequence>MKFSSAPAYTIKGKPTPETITLEKLTPGPGTYNIRSEDIQVSSSVIFTDSKRQELFKVKNVPGPGHYNLNSSLFGSKSTSQLKPQTYQEKPEKLQIIQPGPGLYNPNPIRSVYSYSFGNKTYSLDKIDKNSLGPGSYSSREELGINPKLATFSKSKRFKEPKFQVPGPGAYDKAEQKEPVTKFGMSARDTFKLGVSPGPGEYEISRDLGGVQMSFKTRKPLIKPDDIPGPGTYNIKEIKESLGYKLGTSGRSKVELPVDTPGPGEYEAVISKNTVGKSFGKGERQNIFADSFTPGPGAYDPKQAKIGEGQKVAIQDRNIKHHINENPGPAYYNPKPEQILTSHTSLKFTKSPRWEKSGLPSFMGRNTNPGPGAYENSEVSKNPNGWTFTKDLKYKTIEDDEPGPGHYNIPSTIPDVAKYLVPEKSTDKFIILE</sequence>
<accession>A0A1R2BTV0</accession>
<keyword evidence="3" id="KW-1185">Reference proteome</keyword>
<proteinExistence type="predicted"/>
<dbReference type="OrthoDB" id="406368at2759"/>
<dbReference type="InterPro" id="IPR010736">
    <property type="entry name" value="SHIPPO-rpt"/>
</dbReference>
<name>A0A1R2BTV0_9CILI</name>
<evidence type="ECO:0000256" key="1">
    <source>
        <dbReference type="SAM" id="MobiDB-lite"/>
    </source>
</evidence>
<feature type="region of interest" description="Disordered" evidence="1">
    <location>
        <begin position="357"/>
        <end position="385"/>
    </location>
</feature>
<protein>
    <recommendedName>
        <fullName evidence="4">Sperm-tail PG-rich repeat-containing protein 2</fullName>
    </recommendedName>
</protein>